<evidence type="ECO:0000313" key="1">
    <source>
        <dbReference type="EMBL" id="JAE35799.1"/>
    </source>
</evidence>
<dbReference type="AlphaFoldDB" id="A0A0A9HIZ1"/>
<protein>
    <submittedName>
        <fullName evidence="1">Uncharacterized protein</fullName>
    </submittedName>
</protein>
<dbReference type="EMBL" id="GBRH01162097">
    <property type="protein sequence ID" value="JAE35799.1"/>
    <property type="molecule type" value="Transcribed_RNA"/>
</dbReference>
<sequence length="31" mass="3509">MGASNDFIVVSNPSFLYDKCLVCCIYCFENL</sequence>
<reference evidence="1" key="1">
    <citation type="submission" date="2014-09" db="EMBL/GenBank/DDBJ databases">
        <authorList>
            <person name="Magalhaes I.L.F."/>
            <person name="Oliveira U."/>
            <person name="Santos F.R."/>
            <person name="Vidigal T.H.D.A."/>
            <person name="Brescovit A.D."/>
            <person name="Santos A.J."/>
        </authorList>
    </citation>
    <scope>NUCLEOTIDE SEQUENCE</scope>
    <source>
        <tissue evidence="1">Shoot tissue taken approximately 20 cm above the soil surface</tissue>
    </source>
</reference>
<name>A0A0A9HIZ1_ARUDO</name>
<reference evidence="1" key="2">
    <citation type="journal article" date="2015" name="Data Brief">
        <title>Shoot transcriptome of the giant reed, Arundo donax.</title>
        <authorList>
            <person name="Barrero R.A."/>
            <person name="Guerrero F.D."/>
            <person name="Moolhuijzen P."/>
            <person name="Goolsby J.A."/>
            <person name="Tidwell J."/>
            <person name="Bellgard S.E."/>
            <person name="Bellgard M.I."/>
        </authorList>
    </citation>
    <scope>NUCLEOTIDE SEQUENCE</scope>
    <source>
        <tissue evidence="1">Shoot tissue taken approximately 20 cm above the soil surface</tissue>
    </source>
</reference>
<organism evidence="1">
    <name type="scientific">Arundo donax</name>
    <name type="common">Giant reed</name>
    <name type="synonym">Donax arundinaceus</name>
    <dbReference type="NCBI Taxonomy" id="35708"/>
    <lineage>
        <taxon>Eukaryota</taxon>
        <taxon>Viridiplantae</taxon>
        <taxon>Streptophyta</taxon>
        <taxon>Embryophyta</taxon>
        <taxon>Tracheophyta</taxon>
        <taxon>Spermatophyta</taxon>
        <taxon>Magnoliopsida</taxon>
        <taxon>Liliopsida</taxon>
        <taxon>Poales</taxon>
        <taxon>Poaceae</taxon>
        <taxon>PACMAD clade</taxon>
        <taxon>Arundinoideae</taxon>
        <taxon>Arundineae</taxon>
        <taxon>Arundo</taxon>
    </lineage>
</organism>
<proteinExistence type="predicted"/>
<accession>A0A0A9HIZ1</accession>